<dbReference type="CDD" id="cd00093">
    <property type="entry name" value="HTH_XRE"/>
    <property type="match status" value="1"/>
</dbReference>
<dbReference type="InterPro" id="IPR010982">
    <property type="entry name" value="Lambda_DNA-bd_dom_sf"/>
</dbReference>
<feature type="domain" description="HTH cro/C1-type" evidence="1">
    <location>
        <begin position="19"/>
        <end position="74"/>
    </location>
</feature>
<dbReference type="KEGG" id="mets:DK389_02595"/>
<evidence type="ECO:0000313" key="3">
    <source>
        <dbReference type="Proteomes" id="UP000245926"/>
    </source>
</evidence>
<dbReference type="SUPFAM" id="SSF47413">
    <property type="entry name" value="lambda repressor-like DNA-binding domains"/>
    <property type="match status" value="1"/>
</dbReference>
<evidence type="ECO:0000259" key="1">
    <source>
        <dbReference type="PROSITE" id="PS50943"/>
    </source>
</evidence>
<proteinExistence type="predicted"/>
<dbReference type="GO" id="GO:0003677">
    <property type="term" value="F:DNA binding"/>
    <property type="evidence" value="ECO:0007669"/>
    <property type="project" value="InterPro"/>
</dbReference>
<reference evidence="3" key="1">
    <citation type="submission" date="2018-05" db="EMBL/GenBank/DDBJ databases">
        <title>Complete Genome Sequence of Methylobacterium sp. 17SD2-17.</title>
        <authorList>
            <person name="Srinivasan S."/>
        </authorList>
    </citation>
    <scope>NUCLEOTIDE SEQUENCE [LARGE SCALE GENOMIC DNA]</scope>
    <source>
        <strain evidence="3">17SD2-17</strain>
    </source>
</reference>
<sequence>MPARARDPSDLLRRLGRNVRRLRLSLGLSIDDLAFLSDLDPERLLAVEGGDGAELDLAALVRLAWALGVDAEDLIGRHSGAS</sequence>
<dbReference type="EMBL" id="CP029550">
    <property type="protein sequence ID" value="AWN39621.1"/>
    <property type="molecule type" value="Genomic_DNA"/>
</dbReference>
<dbReference type="Proteomes" id="UP000245926">
    <property type="component" value="Chromosome"/>
</dbReference>
<dbReference type="RefSeq" id="WP_109887310.1">
    <property type="nucleotide sequence ID" value="NZ_CP029550.1"/>
</dbReference>
<dbReference type="Pfam" id="PF01381">
    <property type="entry name" value="HTH_3"/>
    <property type="match status" value="1"/>
</dbReference>
<evidence type="ECO:0000313" key="2">
    <source>
        <dbReference type="EMBL" id="AWN39621.1"/>
    </source>
</evidence>
<dbReference type="InterPro" id="IPR001387">
    <property type="entry name" value="Cro/C1-type_HTH"/>
</dbReference>
<gene>
    <name evidence="2" type="ORF">DK389_02595</name>
</gene>
<dbReference type="SMART" id="SM00530">
    <property type="entry name" value="HTH_XRE"/>
    <property type="match status" value="1"/>
</dbReference>
<dbReference type="PROSITE" id="PS50943">
    <property type="entry name" value="HTH_CROC1"/>
    <property type="match status" value="1"/>
</dbReference>
<dbReference type="OrthoDB" id="10008451at2"/>
<keyword evidence="3" id="KW-1185">Reference proteome</keyword>
<protein>
    <recommendedName>
        <fullName evidence="1">HTH cro/C1-type domain-containing protein</fullName>
    </recommendedName>
</protein>
<name>A0A2U8W1W8_9HYPH</name>
<organism evidence="2 3">
    <name type="scientific">Methylobacterium durans</name>
    <dbReference type="NCBI Taxonomy" id="2202825"/>
    <lineage>
        <taxon>Bacteria</taxon>
        <taxon>Pseudomonadati</taxon>
        <taxon>Pseudomonadota</taxon>
        <taxon>Alphaproteobacteria</taxon>
        <taxon>Hyphomicrobiales</taxon>
        <taxon>Methylobacteriaceae</taxon>
        <taxon>Methylobacterium</taxon>
    </lineage>
</organism>
<accession>A0A2U8W1W8</accession>
<dbReference type="Gene3D" id="1.10.260.40">
    <property type="entry name" value="lambda repressor-like DNA-binding domains"/>
    <property type="match status" value="1"/>
</dbReference>
<dbReference type="AlphaFoldDB" id="A0A2U8W1W8"/>